<feature type="transmembrane region" description="Helical" evidence="2">
    <location>
        <begin position="193"/>
        <end position="218"/>
    </location>
</feature>
<gene>
    <name evidence="4" type="ORF">PTTT1_LOCUS644</name>
</gene>
<keyword evidence="2" id="KW-0472">Membrane</keyword>
<name>A0A8J9RYA3_PHATR</name>
<sequence length="492" mass="53028">MRLILLLLHFPVCFGFHFAPLDRALIKHVTSSDRLSHFPTLHRKCRRPRHRQPCRPHQAIPIASIGIETTRALSGLVASSIVGFNFDRILPDSGILVTLISAALISNVGLAPTLHPLYDTCWTTFLPGSLTLLLLSMQKKTTETFANGESILTVVRRVSVPFAIASVASVLGCALSFWLCLTFPMHLLPKQEATVATACQAASFVGGSVNFFATAAVVADRSVSTLVSSMATADLVVTAIFFAILSTALQSPSLKRMFLNDNEREARNSDVEDINESTNKSTDSPDQPTPRKSIKDVSPATMLRLTISSILVSSVALAIVRLAERFEAVVSSIIPGTACAAITVLAPLVPKFMPRDLWLWKDMQRVAVPLSQFCFLFLFASIGMSADLTAALISGPACLVVSLSALVVHLIGTLLGCLISRRWFQSELRFEDVLVASNAAIGGPATAAAFCGRIVGPRQKALTYAATIWGVVGYAIGTTLGVTFFRIARQFL</sequence>
<feature type="compositionally biased region" description="Polar residues" evidence="1">
    <location>
        <begin position="276"/>
        <end position="286"/>
    </location>
</feature>
<feature type="transmembrane region" description="Helical" evidence="2">
    <location>
        <begin position="301"/>
        <end position="323"/>
    </location>
</feature>
<feature type="transmembrane region" description="Helical" evidence="2">
    <location>
        <begin position="399"/>
        <end position="421"/>
    </location>
</feature>
<evidence type="ECO:0000313" key="4">
    <source>
        <dbReference type="EMBL" id="CAG9276409.1"/>
    </source>
</evidence>
<feature type="transmembrane region" description="Helical" evidence="2">
    <location>
        <begin position="370"/>
        <end position="393"/>
    </location>
</feature>
<feature type="transmembrane region" description="Helical" evidence="2">
    <location>
        <begin position="329"/>
        <end position="349"/>
    </location>
</feature>
<dbReference type="EMBL" id="OU594942">
    <property type="protein sequence ID" value="CAG9276409.1"/>
    <property type="molecule type" value="Genomic_DNA"/>
</dbReference>
<evidence type="ECO:0000256" key="2">
    <source>
        <dbReference type="SAM" id="Phobius"/>
    </source>
</evidence>
<evidence type="ECO:0000256" key="3">
    <source>
        <dbReference type="SAM" id="SignalP"/>
    </source>
</evidence>
<evidence type="ECO:0000256" key="1">
    <source>
        <dbReference type="SAM" id="MobiDB-lite"/>
    </source>
</evidence>
<feature type="transmembrane region" description="Helical" evidence="2">
    <location>
        <begin position="461"/>
        <end position="485"/>
    </location>
</feature>
<dbReference type="Pfam" id="PF05684">
    <property type="entry name" value="DUF819"/>
    <property type="match status" value="1"/>
</dbReference>
<keyword evidence="3" id="KW-0732">Signal</keyword>
<accession>A0A8J9RYA3</accession>
<protein>
    <submittedName>
        <fullName evidence="4">Uncharacterized protein</fullName>
    </submittedName>
</protein>
<feature type="transmembrane region" description="Helical" evidence="2">
    <location>
        <begin position="158"/>
        <end position="181"/>
    </location>
</feature>
<dbReference type="InterPro" id="IPR008537">
    <property type="entry name" value="DUF819"/>
</dbReference>
<feature type="transmembrane region" description="Helical" evidence="2">
    <location>
        <begin position="433"/>
        <end position="455"/>
    </location>
</feature>
<reference evidence="4" key="1">
    <citation type="submission" date="2022-02" db="EMBL/GenBank/DDBJ databases">
        <authorList>
            <person name="Giguere J D."/>
        </authorList>
    </citation>
    <scope>NUCLEOTIDE SEQUENCE</scope>
    <source>
        <strain evidence="4">CCAP 1055/1</strain>
    </source>
</reference>
<feature type="chain" id="PRO_5035470171" evidence="3">
    <location>
        <begin position="16"/>
        <end position="492"/>
    </location>
</feature>
<organism evidence="4">
    <name type="scientific">Phaeodactylum tricornutum</name>
    <name type="common">Diatom</name>
    <dbReference type="NCBI Taxonomy" id="2850"/>
    <lineage>
        <taxon>Eukaryota</taxon>
        <taxon>Sar</taxon>
        <taxon>Stramenopiles</taxon>
        <taxon>Ochrophyta</taxon>
        <taxon>Bacillariophyta</taxon>
        <taxon>Bacillariophyceae</taxon>
        <taxon>Bacillariophycidae</taxon>
        <taxon>Naviculales</taxon>
        <taxon>Phaeodactylaceae</taxon>
        <taxon>Phaeodactylum</taxon>
    </lineage>
</organism>
<dbReference type="PANTHER" id="PTHR34289:SF8">
    <property type="entry name" value="DUF819 DOMAIN-CONTAINING PROTEIN"/>
    <property type="match status" value="1"/>
</dbReference>
<keyword evidence="2" id="KW-0812">Transmembrane</keyword>
<proteinExistence type="predicted"/>
<keyword evidence="2" id="KW-1133">Transmembrane helix</keyword>
<dbReference type="OMA" id="PRICMAL"/>
<dbReference type="AlphaFoldDB" id="A0A8J9RYA3"/>
<feature type="signal peptide" evidence="3">
    <location>
        <begin position="1"/>
        <end position="15"/>
    </location>
</feature>
<feature type="transmembrane region" description="Helical" evidence="2">
    <location>
        <begin position="230"/>
        <end position="249"/>
    </location>
</feature>
<dbReference type="Proteomes" id="UP000836788">
    <property type="component" value="Chromosome 1"/>
</dbReference>
<feature type="region of interest" description="Disordered" evidence="1">
    <location>
        <begin position="266"/>
        <end position="295"/>
    </location>
</feature>
<dbReference type="PANTHER" id="PTHR34289">
    <property type="entry name" value="PROTEIN, PUTATIVE (DUF819)-RELATED"/>
    <property type="match status" value="1"/>
</dbReference>